<comment type="caution">
    <text evidence="1">The sequence shown here is derived from an EMBL/GenBank/DDBJ whole genome shotgun (WGS) entry which is preliminary data.</text>
</comment>
<reference evidence="1" key="2">
    <citation type="journal article" date="2022" name="New Phytol.">
        <title>Evolutionary transition to the ectomycorrhizal habit in the genomes of a hyperdiverse lineage of mushroom-forming fungi.</title>
        <authorList>
            <person name="Looney B."/>
            <person name="Miyauchi S."/>
            <person name="Morin E."/>
            <person name="Drula E."/>
            <person name="Courty P.E."/>
            <person name="Kohler A."/>
            <person name="Kuo A."/>
            <person name="LaButti K."/>
            <person name="Pangilinan J."/>
            <person name="Lipzen A."/>
            <person name="Riley R."/>
            <person name="Andreopoulos W."/>
            <person name="He G."/>
            <person name="Johnson J."/>
            <person name="Nolan M."/>
            <person name="Tritt A."/>
            <person name="Barry K.W."/>
            <person name="Grigoriev I.V."/>
            <person name="Nagy L.G."/>
            <person name="Hibbett D."/>
            <person name="Henrissat B."/>
            <person name="Matheny P.B."/>
            <person name="Labbe J."/>
            <person name="Martin F.M."/>
        </authorList>
    </citation>
    <scope>NUCLEOTIDE SEQUENCE</scope>
    <source>
        <strain evidence="1">HHB10654</strain>
    </source>
</reference>
<keyword evidence="2" id="KW-1185">Reference proteome</keyword>
<accession>A0ACB8SN53</accession>
<dbReference type="Proteomes" id="UP000814140">
    <property type="component" value="Unassembled WGS sequence"/>
</dbReference>
<sequence length="730" mass="81214">MDAQQLFSLPRAQLQKLARSNGIKANMKSADIIARLCEMHPGGVPSPQMNGNVKGRKPPTAVVFAQDFIPTDASTPRMIRTQNKQGNATSPSTYPVVAFPPPALPALPPVLPASPRPVPAAPPTVPIAQQTPPPRASPELLERMVETMRQISADTRAAAARLPAIRAKTKALQEKVDTQRAILRAERAMRLRIEAYLANYTPVAPEWEPMDIWGGQIIKEKYTEGDGWREIESGDDEEYDRLDRSQWPDALGPNQLQQRTVLMENKQYDPFPHYRYSPQQKTSRDHSSSPTHPPANPPTGYKRERPDDDEDVDAPLTKRLAKNPESARQVNALSSDNPELEQSHALTKRDIWATRLPGLTAEAWKQLAESRAAGRTPRPPSRQPSVPLLYKRVSQISSVRSAVGMDFILCSCKLKEEYIELEVHFLSFEFQAREVQISDNSKDHLIATSQLPGTLYFNSRCLHFKPLSYELPLHLSLNMSAYGTITIANRPTATLPATSWKLPAPSAHKPTSPFTHLNLYHLTLPAASAVPGLVEYTHTVFAEEVERGATYPQETLLAGAYTRETFDAYFWAADVFVAIGTSEGRGSVEDQGVEVEGGIDAARAGRSWEECLVGFYYVKPNYPGRSSHICNAGFVIAPPHRRYGYGKTLGRSYLHCAPKLGFKASVFNLVYTTNIGSMRIWDALGFTRAGLIPRAGRLRRADGQGEEWVDAVVYYRSFIEEDEWANIPQA</sequence>
<name>A0ACB8SN53_9AGAM</name>
<evidence type="ECO:0000313" key="2">
    <source>
        <dbReference type="Proteomes" id="UP000814140"/>
    </source>
</evidence>
<proteinExistence type="predicted"/>
<protein>
    <submittedName>
        <fullName evidence="1">Uncharacterized protein</fullName>
    </submittedName>
</protein>
<dbReference type="EMBL" id="MU277241">
    <property type="protein sequence ID" value="KAI0057898.1"/>
    <property type="molecule type" value="Genomic_DNA"/>
</dbReference>
<reference evidence="1" key="1">
    <citation type="submission" date="2021-03" db="EMBL/GenBank/DDBJ databases">
        <authorList>
            <consortium name="DOE Joint Genome Institute"/>
            <person name="Ahrendt S."/>
            <person name="Looney B.P."/>
            <person name="Miyauchi S."/>
            <person name="Morin E."/>
            <person name="Drula E."/>
            <person name="Courty P.E."/>
            <person name="Chicoki N."/>
            <person name="Fauchery L."/>
            <person name="Kohler A."/>
            <person name="Kuo A."/>
            <person name="Labutti K."/>
            <person name="Pangilinan J."/>
            <person name="Lipzen A."/>
            <person name="Riley R."/>
            <person name="Andreopoulos W."/>
            <person name="He G."/>
            <person name="Johnson J."/>
            <person name="Barry K.W."/>
            <person name="Grigoriev I.V."/>
            <person name="Nagy L."/>
            <person name="Hibbett D."/>
            <person name="Henrissat B."/>
            <person name="Matheny P.B."/>
            <person name="Labbe J."/>
            <person name="Martin F."/>
        </authorList>
    </citation>
    <scope>NUCLEOTIDE SEQUENCE</scope>
    <source>
        <strain evidence="1">HHB10654</strain>
    </source>
</reference>
<organism evidence="1 2">
    <name type="scientific">Artomyces pyxidatus</name>
    <dbReference type="NCBI Taxonomy" id="48021"/>
    <lineage>
        <taxon>Eukaryota</taxon>
        <taxon>Fungi</taxon>
        <taxon>Dikarya</taxon>
        <taxon>Basidiomycota</taxon>
        <taxon>Agaricomycotina</taxon>
        <taxon>Agaricomycetes</taxon>
        <taxon>Russulales</taxon>
        <taxon>Auriscalpiaceae</taxon>
        <taxon>Artomyces</taxon>
    </lineage>
</organism>
<evidence type="ECO:0000313" key="1">
    <source>
        <dbReference type="EMBL" id="KAI0057898.1"/>
    </source>
</evidence>
<gene>
    <name evidence="1" type="ORF">BV25DRAFT_1902453</name>
</gene>